<dbReference type="RefSeq" id="WP_345367578.1">
    <property type="nucleotide sequence ID" value="NZ_BAABHJ010000041.1"/>
</dbReference>
<dbReference type="Pfam" id="PF19054">
    <property type="entry name" value="DUF5753"/>
    <property type="match status" value="1"/>
</dbReference>
<dbReference type="PROSITE" id="PS50943">
    <property type="entry name" value="HTH_CROC1"/>
    <property type="match status" value="1"/>
</dbReference>
<dbReference type="Proteomes" id="UP001500212">
    <property type="component" value="Unassembled WGS sequence"/>
</dbReference>
<reference evidence="3" key="1">
    <citation type="journal article" date="2019" name="Int. J. Syst. Evol. Microbiol.">
        <title>The Global Catalogue of Microorganisms (GCM) 10K type strain sequencing project: providing services to taxonomists for standard genome sequencing and annotation.</title>
        <authorList>
            <consortium name="The Broad Institute Genomics Platform"/>
            <consortium name="The Broad Institute Genome Sequencing Center for Infectious Disease"/>
            <person name="Wu L."/>
            <person name="Ma J."/>
        </authorList>
    </citation>
    <scope>NUCLEOTIDE SEQUENCE [LARGE SCALE GENOMIC DNA]</scope>
    <source>
        <strain evidence="3">JCM 17938</strain>
    </source>
</reference>
<dbReference type="InterPro" id="IPR043917">
    <property type="entry name" value="DUF5753"/>
</dbReference>
<gene>
    <name evidence="2" type="ORF">GCM10023195_87740</name>
</gene>
<dbReference type="EMBL" id="BAABHJ010000041">
    <property type="protein sequence ID" value="GAA4619409.1"/>
    <property type="molecule type" value="Genomic_DNA"/>
</dbReference>
<evidence type="ECO:0000313" key="3">
    <source>
        <dbReference type="Proteomes" id="UP001500212"/>
    </source>
</evidence>
<dbReference type="SMART" id="SM00530">
    <property type="entry name" value="HTH_XRE"/>
    <property type="match status" value="1"/>
</dbReference>
<keyword evidence="3" id="KW-1185">Reference proteome</keyword>
<dbReference type="CDD" id="cd00093">
    <property type="entry name" value="HTH_XRE"/>
    <property type="match status" value="1"/>
</dbReference>
<dbReference type="Pfam" id="PF13560">
    <property type="entry name" value="HTH_31"/>
    <property type="match status" value="1"/>
</dbReference>
<sequence>MSSPFVRRRRLAAELRTIREQRDMTADQLACRIHQSRMKISKLENAHIRPDLAEVMKILDVLGVTGEKWHEIVKIARDAAERGWWDSYGDAMGDRQRLYADIESGTKTIREYQPGAMPGILQTPDYTWALIEHAKAEGPITYIPERLVEARLLRQRTVLRPDGPEYEVILDEVGLRRFSVPPDVMYAQLHHVIKIAETQPRVAVRVFPLVTGMVKSLMPRSQLILFTFLDAADPAMVVETTVANDLFHTGSEKVTRYIRRYEYVRNESLSEVSSLTFLHDLAEQISSGVGLST</sequence>
<feature type="domain" description="HTH cro/C1-type" evidence="1">
    <location>
        <begin position="15"/>
        <end position="69"/>
    </location>
</feature>
<evidence type="ECO:0000259" key="1">
    <source>
        <dbReference type="PROSITE" id="PS50943"/>
    </source>
</evidence>
<dbReference type="Gene3D" id="1.10.260.40">
    <property type="entry name" value="lambda repressor-like DNA-binding domains"/>
    <property type="match status" value="1"/>
</dbReference>
<evidence type="ECO:0000313" key="2">
    <source>
        <dbReference type="EMBL" id="GAA4619409.1"/>
    </source>
</evidence>
<dbReference type="InterPro" id="IPR010982">
    <property type="entry name" value="Lambda_DNA-bd_dom_sf"/>
</dbReference>
<protein>
    <submittedName>
        <fullName evidence="2">Helix-turn-helix transcriptional regulator</fullName>
    </submittedName>
</protein>
<dbReference type="SUPFAM" id="SSF47413">
    <property type="entry name" value="lambda repressor-like DNA-binding domains"/>
    <property type="match status" value="1"/>
</dbReference>
<comment type="caution">
    <text evidence="2">The sequence shown here is derived from an EMBL/GenBank/DDBJ whole genome shotgun (WGS) entry which is preliminary data.</text>
</comment>
<accession>A0ABP8TYS3</accession>
<name>A0ABP8TYS3_9ACTN</name>
<dbReference type="InterPro" id="IPR001387">
    <property type="entry name" value="Cro/C1-type_HTH"/>
</dbReference>
<proteinExistence type="predicted"/>
<organism evidence="2 3">
    <name type="scientific">Actinoallomurus liliacearum</name>
    <dbReference type="NCBI Taxonomy" id="1080073"/>
    <lineage>
        <taxon>Bacteria</taxon>
        <taxon>Bacillati</taxon>
        <taxon>Actinomycetota</taxon>
        <taxon>Actinomycetes</taxon>
        <taxon>Streptosporangiales</taxon>
        <taxon>Thermomonosporaceae</taxon>
        <taxon>Actinoallomurus</taxon>
    </lineage>
</organism>